<keyword evidence="3" id="KW-1185">Reference proteome</keyword>
<evidence type="ECO:0000256" key="1">
    <source>
        <dbReference type="SAM" id="MobiDB-lite"/>
    </source>
</evidence>
<protein>
    <recommendedName>
        <fullName evidence="4">DUF1850 domain-containing protein</fullName>
    </recommendedName>
</protein>
<gene>
    <name evidence="2" type="ORF">ABDJ85_08840</name>
</gene>
<dbReference type="Proteomes" id="UP001495147">
    <property type="component" value="Unassembled WGS sequence"/>
</dbReference>
<name>A0ABV0G1G7_9BURK</name>
<comment type="caution">
    <text evidence="2">The sequence shown here is derived from an EMBL/GenBank/DDBJ whole genome shotgun (WGS) entry which is preliminary data.</text>
</comment>
<sequence>MFGDTPAEKRRRRRELGVFLCFCLIALLWLLRPRGELVEAERITWRLEIEVERLQQETSSDWCRDLPASVPITGRRLAEHPDGGQLERCQYSSTAWRTLWLAHDEGDRSSPPRWPAPTLRALPPDTPGAERLGHREAFYEVVFRNSDDQRWTCRLDEASWQRVPLGGWHRLPVDRWSVAHCGGLRQGWFGRG</sequence>
<feature type="region of interest" description="Disordered" evidence="1">
    <location>
        <begin position="107"/>
        <end position="127"/>
    </location>
</feature>
<organism evidence="2 3">
    <name type="scientific">Roseateles paludis</name>
    <dbReference type="NCBI Taxonomy" id="3145238"/>
    <lineage>
        <taxon>Bacteria</taxon>
        <taxon>Pseudomonadati</taxon>
        <taxon>Pseudomonadota</taxon>
        <taxon>Betaproteobacteria</taxon>
        <taxon>Burkholderiales</taxon>
        <taxon>Sphaerotilaceae</taxon>
        <taxon>Roseateles</taxon>
    </lineage>
</organism>
<proteinExistence type="predicted"/>
<evidence type="ECO:0000313" key="3">
    <source>
        <dbReference type="Proteomes" id="UP001495147"/>
    </source>
</evidence>
<accession>A0ABV0G1G7</accession>
<dbReference type="EMBL" id="JBDPZD010000002">
    <property type="protein sequence ID" value="MEO3691572.1"/>
    <property type="molecule type" value="Genomic_DNA"/>
</dbReference>
<evidence type="ECO:0008006" key="4">
    <source>
        <dbReference type="Google" id="ProtNLM"/>
    </source>
</evidence>
<dbReference type="RefSeq" id="WP_347704390.1">
    <property type="nucleotide sequence ID" value="NZ_JBDPZD010000002.1"/>
</dbReference>
<reference evidence="2 3" key="1">
    <citation type="submission" date="2024-05" db="EMBL/GenBank/DDBJ databases">
        <title>Roseateles sp. DJS-2-20 16S ribosomal RNA gene Genome sequencing and assembly.</title>
        <authorList>
            <person name="Woo H."/>
        </authorList>
    </citation>
    <scope>NUCLEOTIDE SEQUENCE [LARGE SCALE GENOMIC DNA]</scope>
    <source>
        <strain evidence="2 3">DJS-2-20</strain>
    </source>
</reference>
<evidence type="ECO:0000313" key="2">
    <source>
        <dbReference type="EMBL" id="MEO3691572.1"/>
    </source>
</evidence>